<dbReference type="RefSeq" id="XP_022750521.1">
    <property type="nucleotide sequence ID" value="XM_022894786.1"/>
</dbReference>
<dbReference type="AlphaFoldDB" id="A0A6P5ZDT8"/>
<dbReference type="KEGG" id="dzi:111299548"/>
<reference evidence="3" key="1">
    <citation type="submission" date="2025-08" db="UniProtKB">
        <authorList>
            <consortium name="RefSeq"/>
        </authorList>
    </citation>
    <scope>IDENTIFICATION</scope>
    <source>
        <tissue evidence="3">Fruit stalk</tissue>
    </source>
</reference>
<dbReference type="Proteomes" id="UP000515121">
    <property type="component" value="Unplaced"/>
</dbReference>
<accession>A0A6P5ZDT8</accession>
<dbReference type="InterPro" id="IPR023796">
    <property type="entry name" value="Serpin_dom"/>
</dbReference>
<dbReference type="GeneID" id="111299548"/>
<sequence>MSSDLISTFLGRRLPSRAVQVGVLNSGFQGLTEMVDFAVVQKLHVSNIFHKSFIEVNQEGTEAATRRCDWSCMFCSLLVFNPLECLLNIHLERPFRFSIHEKRSTVPSSMTARKLKA</sequence>
<dbReference type="Gene3D" id="6.20.40.10">
    <property type="match status" value="1"/>
</dbReference>
<evidence type="ECO:0000259" key="1">
    <source>
        <dbReference type="Pfam" id="PF00079"/>
    </source>
</evidence>
<keyword evidence="2" id="KW-1185">Reference proteome</keyword>
<proteinExistence type="predicted"/>
<protein>
    <submittedName>
        <fullName evidence="3">Serpin-Z2B-like</fullName>
    </submittedName>
</protein>
<dbReference type="Pfam" id="PF00079">
    <property type="entry name" value="Serpin"/>
    <property type="match status" value="1"/>
</dbReference>
<evidence type="ECO:0000313" key="2">
    <source>
        <dbReference type="Proteomes" id="UP000515121"/>
    </source>
</evidence>
<dbReference type="SUPFAM" id="SSF56574">
    <property type="entry name" value="Serpins"/>
    <property type="match status" value="1"/>
</dbReference>
<dbReference type="InterPro" id="IPR036186">
    <property type="entry name" value="Serpin_sf"/>
</dbReference>
<name>A0A6P5ZDT8_DURZI</name>
<gene>
    <name evidence="3" type="primary">LOC111299548</name>
</gene>
<evidence type="ECO:0000313" key="3">
    <source>
        <dbReference type="RefSeq" id="XP_022750521.1"/>
    </source>
</evidence>
<organism evidence="2 3">
    <name type="scientific">Durio zibethinus</name>
    <name type="common">Durian</name>
    <dbReference type="NCBI Taxonomy" id="66656"/>
    <lineage>
        <taxon>Eukaryota</taxon>
        <taxon>Viridiplantae</taxon>
        <taxon>Streptophyta</taxon>
        <taxon>Embryophyta</taxon>
        <taxon>Tracheophyta</taxon>
        <taxon>Spermatophyta</taxon>
        <taxon>Magnoliopsida</taxon>
        <taxon>eudicotyledons</taxon>
        <taxon>Gunneridae</taxon>
        <taxon>Pentapetalae</taxon>
        <taxon>rosids</taxon>
        <taxon>malvids</taxon>
        <taxon>Malvales</taxon>
        <taxon>Malvaceae</taxon>
        <taxon>Helicteroideae</taxon>
        <taxon>Durio</taxon>
    </lineage>
</organism>
<feature type="domain" description="Serpin" evidence="1">
    <location>
        <begin position="40"/>
        <end position="107"/>
    </location>
</feature>
<dbReference type="OrthoDB" id="1063785at2759"/>